<dbReference type="PANTHER" id="PTHR24348">
    <property type="entry name" value="SERINE/THREONINE-PROTEIN KINASE UNC-51-RELATED"/>
    <property type="match status" value="1"/>
</dbReference>
<evidence type="ECO:0000256" key="2">
    <source>
        <dbReference type="ARBA" id="ARBA00022448"/>
    </source>
</evidence>
<dbReference type="Gene3D" id="1.10.510.10">
    <property type="entry name" value="Transferase(Phosphotransferase) domain 1"/>
    <property type="match status" value="1"/>
</dbReference>
<dbReference type="InterPro" id="IPR008271">
    <property type="entry name" value="Ser/Thr_kinase_AS"/>
</dbReference>
<dbReference type="EMBL" id="JAGPYM010000050">
    <property type="protein sequence ID" value="KAH6871776.1"/>
    <property type="molecule type" value="Genomic_DNA"/>
</dbReference>
<dbReference type="AlphaFoldDB" id="A0A9P8VRS3"/>
<keyword evidence="6" id="KW-0808">Transferase</keyword>
<name>A0A9P8VRS3_9HYPO</name>
<dbReference type="Proteomes" id="UP000777438">
    <property type="component" value="Unassembled WGS sequence"/>
</dbReference>
<evidence type="ECO:0000256" key="1">
    <source>
        <dbReference type="ARBA" id="ARBA00004623"/>
    </source>
</evidence>
<dbReference type="GO" id="GO:0034045">
    <property type="term" value="C:phagophore assembly site membrane"/>
    <property type="evidence" value="ECO:0007669"/>
    <property type="project" value="UniProtKB-SubCell"/>
</dbReference>
<evidence type="ECO:0000259" key="5">
    <source>
        <dbReference type="PROSITE" id="PS50011"/>
    </source>
</evidence>
<dbReference type="GO" id="GO:0005524">
    <property type="term" value="F:ATP binding"/>
    <property type="evidence" value="ECO:0007669"/>
    <property type="project" value="InterPro"/>
</dbReference>
<dbReference type="SMART" id="SM00220">
    <property type="entry name" value="S_TKc"/>
    <property type="match status" value="1"/>
</dbReference>
<dbReference type="InterPro" id="IPR000719">
    <property type="entry name" value="Prot_kinase_dom"/>
</dbReference>
<dbReference type="PANTHER" id="PTHR24348:SF68">
    <property type="entry name" value="SERINE_THREONINE-PROTEIN KINASE ATG1C"/>
    <property type="match status" value="1"/>
</dbReference>
<dbReference type="SUPFAM" id="SSF56112">
    <property type="entry name" value="Protein kinase-like (PK-like)"/>
    <property type="match status" value="1"/>
</dbReference>
<dbReference type="InterPro" id="IPR011009">
    <property type="entry name" value="Kinase-like_dom_sf"/>
</dbReference>
<accession>A0A9P8VRS3</accession>
<evidence type="ECO:0000256" key="4">
    <source>
        <dbReference type="ARBA" id="ARBA00030237"/>
    </source>
</evidence>
<comment type="caution">
    <text evidence="6">The sequence shown here is derived from an EMBL/GenBank/DDBJ whole genome shotgun (WGS) entry which is preliminary data.</text>
</comment>
<keyword evidence="6" id="KW-0418">Kinase</keyword>
<protein>
    <recommendedName>
        <fullName evidence="4">Autophagy-related protein 1</fullName>
    </recommendedName>
</protein>
<reference evidence="6 7" key="1">
    <citation type="journal article" date="2021" name="Nat. Commun.">
        <title>Genetic determinants of endophytism in the Arabidopsis root mycobiome.</title>
        <authorList>
            <person name="Mesny F."/>
            <person name="Miyauchi S."/>
            <person name="Thiergart T."/>
            <person name="Pickel B."/>
            <person name="Atanasova L."/>
            <person name="Karlsson M."/>
            <person name="Huettel B."/>
            <person name="Barry K.W."/>
            <person name="Haridas S."/>
            <person name="Chen C."/>
            <person name="Bauer D."/>
            <person name="Andreopoulos W."/>
            <person name="Pangilinan J."/>
            <person name="LaButti K."/>
            <person name="Riley R."/>
            <person name="Lipzen A."/>
            <person name="Clum A."/>
            <person name="Drula E."/>
            <person name="Henrissat B."/>
            <person name="Kohler A."/>
            <person name="Grigoriev I.V."/>
            <person name="Martin F.M."/>
            <person name="Hacquard S."/>
        </authorList>
    </citation>
    <scope>NUCLEOTIDE SEQUENCE [LARGE SCALE GENOMIC DNA]</scope>
    <source>
        <strain evidence="6 7">MPI-CAGE-CH-0241</strain>
    </source>
</reference>
<dbReference type="Pfam" id="PF00069">
    <property type="entry name" value="Pkinase"/>
    <property type="match status" value="1"/>
</dbReference>
<keyword evidence="2" id="KW-0813">Transport</keyword>
<evidence type="ECO:0000256" key="3">
    <source>
        <dbReference type="ARBA" id="ARBA00023006"/>
    </source>
</evidence>
<keyword evidence="3" id="KW-0072">Autophagy</keyword>
<keyword evidence="7" id="KW-1185">Reference proteome</keyword>
<dbReference type="OrthoDB" id="10252171at2759"/>
<proteinExistence type="predicted"/>
<evidence type="ECO:0000313" key="6">
    <source>
        <dbReference type="EMBL" id="KAH6871776.1"/>
    </source>
</evidence>
<dbReference type="PROSITE" id="PS50011">
    <property type="entry name" value="PROTEIN_KINASE_DOM"/>
    <property type="match status" value="1"/>
</dbReference>
<dbReference type="GO" id="GO:0004674">
    <property type="term" value="F:protein serine/threonine kinase activity"/>
    <property type="evidence" value="ECO:0007669"/>
    <property type="project" value="InterPro"/>
</dbReference>
<feature type="domain" description="Protein kinase" evidence="5">
    <location>
        <begin position="42"/>
        <end position="315"/>
    </location>
</feature>
<dbReference type="GO" id="GO:0010506">
    <property type="term" value="P:regulation of autophagy"/>
    <property type="evidence" value="ECO:0007669"/>
    <property type="project" value="InterPro"/>
</dbReference>
<evidence type="ECO:0000313" key="7">
    <source>
        <dbReference type="Proteomes" id="UP000777438"/>
    </source>
</evidence>
<dbReference type="InterPro" id="IPR045269">
    <property type="entry name" value="Atg1-like"/>
</dbReference>
<organism evidence="6 7">
    <name type="scientific">Thelonectria olida</name>
    <dbReference type="NCBI Taxonomy" id="1576542"/>
    <lineage>
        <taxon>Eukaryota</taxon>
        <taxon>Fungi</taxon>
        <taxon>Dikarya</taxon>
        <taxon>Ascomycota</taxon>
        <taxon>Pezizomycotina</taxon>
        <taxon>Sordariomycetes</taxon>
        <taxon>Hypocreomycetidae</taxon>
        <taxon>Hypocreales</taxon>
        <taxon>Nectriaceae</taxon>
        <taxon>Thelonectria</taxon>
    </lineage>
</organism>
<gene>
    <name evidence="6" type="ORF">B0T10DRAFT_568077</name>
</gene>
<dbReference type="GO" id="GO:0006914">
    <property type="term" value="P:autophagy"/>
    <property type="evidence" value="ECO:0007669"/>
    <property type="project" value="UniProtKB-KW"/>
</dbReference>
<dbReference type="PROSITE" id="PS00108">
    <property type="entry name" value="PROTEIN_KINASE_ST"/>
    <property type="match status" value="1"/>
</dbReference>
<comment type="subcellular location">
    <subcellularLocation>
        <location evidence="1">Preautophagosomal structure membrane</location>
        <topology evidence="1">Peripheral membrane protein</topology>
    </subcellularLocation>
</comment>
<sequence>MDELAPLPELVRDARLQATIDDNLTIHTRPPGLRTIPRQESWKREHVIGHGGQGVIWLERKVEDDGGPTELRAVKGIRISERQSQSDIVRFVRELEALAKFSQEKYTNFFIKCYGWYESPGWLHIAMEYCEHGDLKKYVADVGTLPEDQAQDIASQILGALTLMHEEGIAHRDLKPANILVKCKPPEPWRIKLCDFGLSKRSEYIMGGTTVSGTPGFMPPETIGFPFRGDPKAADPFPADMWCMGETIYQILTGHATFEELGNLHMFHLGKISFPDQALGRVRASSQAIDFIRLLMLPTPWQRLNTIAAWGHGWMKVEAKPADRVAAPSPTQSLLEPPGRLKFWRPPPITDDQLTQASGQFEVTMTQQRAVVGDHLGQIPSSESRILPSYAVPAQCDVTLPTAR</sequence>